<evidence type="ECO:0000256" key="2">
    <source>
        <dbReference type="SAM" id="MobiDB-lite"/>
    </source>
</evidence>
<reference evidence="4" key="1">
    <citation type="journal article" date="2019" name="Int. J. Syst. Evol. Microbiol.">
        <title>The Global Catalogue of Microorganisms (GCM) 10K type strain sequencing project: providing services to taxonomists for standard genome sequencing and annotation.</title>
        <authorList>
            <consortium name="The Broad Institute Genomics Platform"/>
            <consortium name="The Broad Institute Genome Sequencing Center for Infectious Disease"/>
            <person name="Wu L."/>
            <person name="Ma J."/>
        </authorList>
    </citation>
    <scope>NUCLEOTIDE SEQUENCE [LARGE SCALE GENOMIC DNA]</scope>
    <source>
        <strain evidence="4">CGMCC 4.1641</strain>
    </source>
</reference>
<evidence type="ECO:0000313" key="3">
    <source>
        <dbReference type="EMBL" id="MFC4305935.1"/>
    </source>
</evidence>
<dbReference type="Pfam" id="PF03323">
    <property type="entry name" value="GerA"/>
    <property type="match status" value="1"/>
</dbReference>
<dbReference type="InterPro" id="IPR004995">
    <property type="entry name" value="Spore_Ger"/>
</dbReference>
<keyword evidence="1" id="KW-0472">Membrane</keyword>
<accession>A0ABV8SFD9</accession>
<dbReference type="EMBL" id="JBHSED010000040">
    <property type="protein sequence ID" value="MFC4305935.1"/>
    <property type="molecule type" value="Genomic_DNA"/>
</dbReference>
<dbReference type="Proteomes" id="UP001595755">
    <property type="component" value="Unassembled WGS sequence"/>
</dbReference>
<gene>
    <name evidence="3" type="ORF">ACFO1S_21105</name>
</gene>
<proteinExistence type="predicted"/>
<comment type="caution">
    <text evidence="3">The sequence shown here is derived from an EMBL/GenBank/DDBJ whole genome shotgun (WGS) entry which is preliminary data.</text>
</comment>
<evidence type="ECO:0000313" key="4">
    <source>
        <dbReference type="Proteomes" id="UP001595755"/>
    </source>
</evidence>
<organism evidence="3 4">
    <name type="scientific">Cohnella boryungensis</name>
    <dbReference type="NCBI Taxonomy" id="768479"/>
    <lineage>
        <taxon>Bacteria</taxon>
        <taxon>Bacillati</taxon>
        <taxon>Bacillota</taxon>
        <taxon>Bacilli</taxon>
        <taxon>Bacillales</taxon>
        <taxon>Paenibacillaceae</taxon>
        <taxon>Cohnella</taxon>
    </lineage>
</organism>
<keyword evidence="4" id="KW-1185">Reference proteome</keyword>
<dbReference type="RefSeq" id="WP_378127483.1">
    <property type="nucleotide sequence ID" value="NZ_JBHSED010000040.1"/>
</dbReference>
<name>A0ABV8SFD9_9BACL</name>
<protein>
    <submittedName>
        <fullName evidence="3">Spore germination protein</fullName>
    </submittedName>
</protein>
<sequence length="98" mass="11270">MPKDERKLSGTLQDNAEAMKETIGHSPDVQFRPFHVGGMSWQAMIVYIDGLVDKKTINEQVMKPLMHAGPPSVGEFARKRRQRESRKPFNLRFFPSEI</sequence>
<feature type="region of interest" description="Disordered" evidence="2">
    <location>
        <begin position="65"/>
        <end position="88"/>
    </location>
</feature>
<evidence type="ECO:0000256" key="1">
    <source>
        <dbReference type="ARBA" id="ARBA00023136"/>
    </source>
</evidence>